<name>A0ABD0LWB6_9CAEN</name>
<evidence type="ECO:0000313" key="2">
    <source>
        <dbReference type="EMBL" id="KAK7503451.1"/>
    </source>
</evidence>
<gene>
    <name evidence="2" type="ORF">BaRGS_00005372</name>
</gene>
<sequence>MQDAFYTGGADVPAFKGDVPPEDVKDDPNMQAPTPSAPTLDQMGHVDGYENVGFNAAALPPPSYDEATRGPPPERREFTNVPTITEEDAREALLQHVAEHCCYGKGAATQMTFRELKSSSAFHYTLETFTESRSTCWAYEPYKGQDIDGPERGHAPGPWDIQATPPNLFKPSKLDVEVPHTASVKPCHNCYARGYTRCFRCHGRGRLFCHSCNGTGGRKRCYTCNGFGQVDCAVCKTRGNLKCYIKLTIMWKNHMKDHIVERTALPDHLIRTVSGQVAFEEQQPRVWPINHFPDQEVNTASKAIVTEQSRAYPTERVLMQRHRVRIVPVTLAYYTWNDKPGSFFVYGFEKKVHAPDYPQQCCCGCTIL</sequence>
<dbReference type="PANTHER" id="PTHR48465">
    <property type="entry name" value="PROTEIN SSUH2 HOMOLOG"/>
    <property type="match status" value="1"/>
</dbReference>
<proteinExistence type="predicted"/>
<dbReference type="PANTHER" id="PTHR48465:SF1">
    <property type="entry name" value="PROTEIN SSUH2 HOMOLOG"/>
    <property type="match status" value="1"/>
</dbReference>
<dbReference type="AlphaFoldDB" id="A0ABD0LWB6"/>
<dbReference type="EMBL" id="JACVVK020000020">
    <property type="protein sequence ID" value="KAK7503451.1"/>
    <property type="molecule type" value="Genomic_DNA"/>
</dbReference>
<reference evidence="2 3" key="1">
    <citation type="journal article" date="2023" name="Sci. Data">
        <title>Genome assembly of the Korean intertidal mud-creeper Batillaria attramentaria.</title>
        <authorList>
            <person name="Patra A.K."/>
            <person name="Ho P.T."/>
            <person name="Jun S."/>
            <person name="Lee S.J."/>
            <person name="Kim Y."/>
            <person name="Won Y.J."/>
        </authorList>
    </citation>
    <scope>NUCLEOTIDE SEQUENCE [LARGE SCALE GENOMIC DNA]</scope>
    <source>
        <strain evidence="2">Wonlab-2016</strain>
    </source>
</reference>
<keyword evidence="3" id="KW-1185">Reference proteome</keyword>
<evidence type="ECO:0000256" key="1">
    <source>
        <dbReference type="SAM" id="MobiDB-lite"/>
    </source>
</evidence>
<accession>A0ABD0LWB6</accession>
<evidence type="ECO:0008006" key="4">
    <source>
        <dbReference type="Google" id="ProtNLM"/>
    </source>
</evidence>
<feature type="compositionally biased region" description="Basic and acidic residues" evidence="1">
    <location>
        <begin position="66"/>
        <end position="78"/>
    </location>
</feature>
<comment type="caution">
    <text evidence="2">The sequence shown here is derived from an EMBL/GenBank/DDBJ whole genome shotgun (WGS) entry which is preliminary data.</text>
</comment>
<organism evidence="2 3">
    <name type="scientific">Batillaria attramentaria</name>
    <dbReference type="NCBI Taxonomy" id="370345"/>
    <lineage>
        <taxon>Eukaryota</taxon>
        <taxon>Metazoa</taxon>
        <taxon>Spiralia</taxon>
        <taxon>Lophotrochozoa</taxon>
        <taxon>Mollusca</taxon>
        <taxon>Gastropoda</taxon>
        <taxon>Caenogastropoda</taxon>
        <taxon>Sorbeoconcha</taxon>
        <taxon>Cerithioidea</taxon>
        <taxon>Batillariidae</taxon>
        <taxon>Batillaria</taxon>
    </lineage>
</organism>
<feature type="region of interest" description="Disordered" evidence="1">
    <location>
        <begin position="1"/>
        <end position="78"/>
    </location>
</feature>
<dbReference type="Proteomes" id="UP001519460">
    <property type="component" value="Unassembled WGS sequence"/>
</dbReference>
<protein>
    <recommendedName>
        <fullName evidence="4">Protein SSUH2 homolog</fullName>
    </recommendedName>
</protein>
<evidence type="ECO:0000313" key="3">
    <source>
        <dbReference type="Proteomes" id="UP001519460"/>
    </source>
</evidence>
<dbReference type="InterPro" id="IPR052789">
    <property type="entry name" value="SSUH2_homolog"/>
</dbReference>